<dbReference type="EMBL" id="JAKUCV010003118">
    <property type="protein sequence ID" value="KAJ4840095.1"/>
    <property type="molecule type" value="Genomic_DNA"/>
</dbReference>
<evidence type="ECO:0000313" key="4">
    <source>
        <dbReference type="EMBL" id="KAJ4840095.1"/>
    </source>
</evidence>
<dbReference type="GO" id="GO:0016114">
    <property type="term" value="P:terpenoid biosynthetic process"/>
    <property type="evidence" value="ECO:0007669"/>
    <property type="project" value="InterPro"/>
</dbReference>
<evidence type="ECO:0000259" key="2">
    <source>
        <dbReference type="Pfam" id="PF01397"/>
    </source>
</evidence>
<organism evidence="4 5">
    <name type="scientific">Turnera subulata</name>
    <dbReference type="NCBI Taxonomy" id="218843"/>
    <lineage>
        <taxon>Eukaryota</taxon>
        <taxon>Viridiplantae</taxon>
        <taxon>Streptophyta</taxon>
        <taxon>Embryophyta</taxon>
        <taxon>Tracheophyta</taxon>
        <taxon>Spermatophyta</taxon>
        <taxon>Magnoliopsida</taxon>
        <taxon>eudicotyledons</taxon>
        <taxon>Gunneridae</taxon>
        <taxon>Pentapetalae</taxon>
        <taxon>rosids</taxon>
        <taxon>fabids</taxon>
        <taxon>Malpighiales</taxon>
        <taxon>Passifloraceae</taxon>
        <taxon>Turnera</taxon>
    </lineage>
</organism>
<dbReference type="GO" id="GO:0010333">
    <property type="term" value="F:terpene synthase activity"/>
    <property type="evidence" value="ECO:0007669"/>
    <property type="project" value="InterPro"/>
</dbReference>
<dbReference type="FunFam" id="1.50.10.130:FF:000001">
    <property type="entry name" value="Isoprene synthase, chloroplastic"/>
    <property type="match status" value="1"/>
</dbReference>
<gene>
    <name evidence="4" type="ORF">Tsubulata_024903</name>
    <name evidence="3" type="ORF">Tsubulata_049812</name>
</gene>
<dbReference type="InterPro" id="IPR001906">
    <property type="entry name" value="Terpene_synth_N"/>
</dbReference>
<feature type="domain" description="Terpene synthase N-terminal" evidence="2">
    <location>
        <begin position="23"/>
        <end position="197"/>
    </location>
</feature>
<dbReference type="AlphaFoldDB" id="A0A9Q0G0J8"/>
<sequence>MALQVEAQGAQVRRTADFHPTAWGDFFLKREPEDKMLVSAWKDEAGVLKEKVRKMLTTPPPEDKILEKLSLIDDVIRLGIGYHFQKEIDDAILQILKMDEYHGSEDISTIALGFRLLRQRGYYVSSDVFHKFVDAKGNFKENLSKDWVGLFNLYEASYLSIPGEKILDEAREITREHLKSLVNDLPSPVAEQVNRTLHRPLQRKVEKYEQLQYIPIYEKLDARNEVVLKLAKLDFNVVQSIYREEVRSLTE</sequence>
<dbReference type="EMBL" id="JAKUCV010007831">
    <property type="protein sequence ID" value="KAJ4821858.1"/>
    <property type="molecule type" value="Genomic_DNA"/>
</dbReference>
<keyword evidence="5" id="KW-1185">Reference proteome</keyword>
<dbReference type="PANTHER" id="PTHR31225:SF113">
    <property type="entry name" value="TERPENE SYNTHASE 3-RELATED"/>
    <property type="match status" value="1"/>
</dbReference>
<reference evidence="4" key="1">
    <citation type="submission" date="2022-02" db="EMBL/GenBank/DDBJ databases">
        <authorList>
            <person name="Henning P.M."/>
            <person name="McCubbin A.G."/>
            <person name="Shore J.S."/>
        </authorList>
    </citation>
    <scope>NUCLEOTIDE SEQUENCE</scope>
    <source>
        <strain evidence="4">F60SS</strain>
        <tissue evidence="4">Leaves</tissue>
    </source>
</reference>
<accession>A0A9Q0G0J8</accession>
<dbReference type="PANTHER" id="PTHR31225">
    <property type="entry name" value="OS04G0344100 PROTEIN-RELATED"/>
    <property type="match status" value="1"/>
</dbReference>
<dbReference type="Gene3D" id="1.50.10.130">
    <property type="entry name" value="Terpene synthase, N-terminal domain"/>
    <property type="match status" value="1"/>
</dbReference>
<dbReference type="Pfam" id="PF01397">
    <property type="entry name" value="Terpene_synth"/>
    <property type="match status" value="1"/>
</dbReference>
<evidence type="ECO:0000313" key="5">
    <source>
        <dbReference type="Proteomes" id="UP001141552"/>
    </source>
</evidence>
<dbReference type="InterPro" id="IPR050148">
    <property type="entry name" value="Terpene_synthase-like"/>
</dbReference>
<dbReference type="InterPro" id="IPR008930">
    <property type="entry name" value="Terpenoid_cyclase/PrenylTrfase"/>
</dbReference>
<reference evidence="4" key="2">
    <citation type="journal article" date="2023" name="Plants (Basel)">
        <title>Annotation of the Turnera subulata (Passifloraceae) Draft Genome Reveals the S-Locus Evolved after the Divergence of Turneroideae from Passifloroideae in a Stepwise Manner.</title>
        <authorList>
            <person name="Henning P.M."/>
            <person name="Roalson E.H."/>
            <person name="Mir W."/>
            <person name="McCubbin A.G."/>
            <person name="Shore J.S."/>
        </authorList>
    </citation>
    <scope>NUCLEOTIDE SEQUENCE</scope>
    <source>
        <strain evidence="4">F60SS</strain>
    </source>
</reference>
<comment type="caution">
    <text evidence="4">The sequence shown here is derived from an EMBL/GenBank/DDBJ whole genome shotgun (WGS) entry which is preliminary data.</text>
</comment>
<dbReference type="SUPFAM" id="SSF48239">
    <property type="entry name" value="Terpenoid cyclases/Protein prenyltransferases"/>
    <property type="match status" value="1"/>
</dbReference>
<protein>
    <recommendedName>
        <fullName evidence="2">Terpene synthase N-terminal domain-containing protein</fullName>
    </recommendedName>
</protein>
<evidence type="ECO:0000313" key="3">
    <source>
        <dbReference type="EMBL" id="KAJ4821858.1"/>
    </source>
</evidence>
<evidence type="ECO:0000256" key="1">
    <source>
        <dbReference type="ARBA" id="ARBA00023239"/>
    </source>
</evidence>
<keyword evidence="1" id="KW-0456">Lyase</keyword>
<name>A0A9Q0G0J8_9ROSI</name>
<proteinExistence type="predicted"/>
<dbReference type="InterPro" id="IPR036965">
    <property type="entry name" value="Terpene_synth_N_sf"/>
</dbReference>
<dbReference type="OrthoDB" id="1877784at2759"/>
<dbReference type="Proteomes" id="UP001141552">
    <property type="component" value="Unassembled WGS sequence"/>
</dbReference>